<dbReference type="OrthoDB" id="9793216at2"/>
<dbReference type="EMBL" id="MZGX01000041">
    <property type="protein sequence ID" value="OPX41925.1"/>
    <property type="molecule type" value="Genomic_DNA"/>
</dbReference>
<evidence type="ECO:0000313" key="2">
    <source>
        <dbReference type="EMBL" id="OPX41925.1"/>
    </source>
</evidence>
<dbReference type="RefSeq" id="WP_080066659.1">
    <property type="nucleotide sequence ID" value="NZ_MZGX01000041.1"/>
</dbReference>
<dbReference type="Pfam" id="PF12867">
    <property type="entry name" value="DinB_2"/>
    <property type="match status" value="1"/>
</dbReference>
<reference evidence="2 3" key="1">
    <citation type="submission" date="2017-03" db="EMBL/GenBank/DDBJ databases">
        <title>Genome sequence of Clostridium hungatei DSM 14427.</title>
        <authorList>
            <person name="Poehlein A."/>
            <person name="Daniel R."/>
        </authorList>
    </citation>
    <scope>NUCLEOTIDE SEQUENCE [LARGE SCALE GENOMIC DNA]</scope>
    <source>
        <strain evidence="2 3">DSM 14427</strain>
    </source>
</reference>
<dbReference type="SUPFAM" id="SSF109854">
    <property type="entry name" value="DinB/YfiT-like putative metalloenzymes"/>
    <property type="match status" value="1"/>
</dbReference>
<dbReference type="STRING" id="48256.CLHUN_42140"/>
<dbReference type="Gene3D" id="1.20.120.450">
    <property type="entry name" value="dinb family like domain"/>
    <property type="match status" value="1"/>
</dbReference>
<protein>
    <submittedName>
        <fullName evidence="2">DinB superfamily protein</fullName>
    </submittedName>
</protein>
<name>A0A1V4SEN7_RUMHU</name>
<accession>A0A1V4SEN7</accession>
<dbReference type="AlphaFoldDB" id="A0A1V4SEN7"/>
<sequence>MNYREVIYNFHKFLLSIDSEIAHIKISEEKWSLREIVGHLIDSAANNHHRLVRLQFTTRLDFPAYEAEQWISAQKYNNMDWELLVSLWYSYNCMLINIIDSIEGDQLDNVWLKGEEEIPLREIIHQYYRHLELHMEHFNSRLGELLQ</sequence>
<evidence type="ECO:0000313" key="3">
    <source>
        <dbReference type="Proteomes" id="UP000191554"/>
    </source>
</evidence>
<proteinExistence type="predicted"/>
<gene>
    <name evidence="2" type="ORF">CLHUN_42140</name>
</gene>
<feature type="domain" description="DinB-like" evidence="1">
    <location>
        <begin position="5"/>
        <end position="137"/>
    </location>
</feature>
<dbReference type="Proteomes" id="UP000191554">
    <property type="component" value="Unassembled WGS sequence"/>
</dbReference>
<keyword evidence="3" id="KW-1185">Reference proteome</keyword>
<dbReference type="InterPro" id="IPR034660">
    <property type="entry name" value="DinB/YfiT-like"/>
</dbReference>
<comment type="caution">
    <text evidence="2">The sequence shown here is derived from an EMBL/GenBank/DDBJ whole genome shotgun (WGS) entry which is preliminary data.</text>
</comment>
<organism evidence="2 3">
    <name type="scientific">Ruminiclostridium hungatei</name>
    <name type="common">Clostridium hungatei</name>
    <dbReference type="NCBI Taxonomy" id="48256"/>
    <lineage>
        <taxon>Bacteria</taxon>
        <taxon>Bacillati</taxon>
        <taxon>Bacillota</taxon>
        <taxon>Clostridia</taxon>
        <taxon>Eubacteriales</taxon>
        <taxon>Oscillospiraceae</taxon>
        <taxon>Ruminiclostridium</taxon>
    </lineage>
</organism>
<dbReference type="InterPro" id="IPR024775">
    <property type="entry name" value="DinB-like"/>
</dbReference>
<evidence type="ECO:0000259" key="1">
    <source>
        <dbReference type="Pfam" id="PF12867"/>
    </source>
</evidence>